<evidence type="ECO:0000256" key="1">
    <source>
        <dbReference type="SAM" id="MobiDB-lite"/>
    </source>
</evidence>
<proteinExistence type="predicted"/>
<organism evidence="2">
    <name type="scientific">Arundo donax</name>
    <name type="common">Giant reed</name>
    <name type="synonym">Donax arundinaceus</name>
    <dbReference type="NCBI Taxonomy" id="35708"/>
    <lineage>
        <taxon>Eukaryota</taxon>
        <taxon>Viridiplantae</taxon>
        <taxon>Streptophyta</taxon>
        <taxon>Embryophyta</taxon>
        <taxon>Tracheophyta</taxon>
        <taxon>Spermatophyta</taxon>
        <taxon>Magnoliopsida</taxon>
        <taxon>Liliopsida</taxon>
        <taxon>Poales</taxon>
        <taxon>Poaceae</taxon>
        <taxon>PACMAD clade</taxon>
        <taxon>Arundinoideae</taxon>
        <taxon>Arundineae</taxon>
        <taxon>Arundo</taxon>
    </lineage>
</organism>
<feature type="region of interest" description="Disordered" evidence="1">
    <location>
        <begin position="1"/>
        <end position="45"/>
    </location>
</feature>
<sequence>MWTVETKSTWRKGWMSDHGNRFSNRTTAVCSSPPHPPNPGRRYRR</sequence>
<name>A0A0A9EKY0_ARUDO</name>
<feature type="compositionally biased region" description="Polar residues" evidence="1">
    <location>
        <begin position="21"/>
        <end position="30"/>
    </location>
</feature>
<protein>
    <submittedName>
        <fullName evidence="2">Uncharacterized protein</fullName>
    </submittedName>
</protein>
<dbReference type="EMBL" id="GBRH01196486">
    <property type="protein sequence ID" value="JAE01410.1"/>
    <property type="molecule type" value="Transcribed_RNA"/>
</dbReference>
<reference evidence="2" key="1">
    <citation type="submission" date="2014-09" db="EMBL/GenBank/DDBJ databases">
        <authorList>
            <person name="Magalhaes I.L.F."/>
            <person name="Oliveira U."/>
            <person name="Santos F.R."/>
            <person name="Vidigal T.H.D.A."/>
            <person name="Brescovit A.D."/>
            <person name="Santos A.J."/>
        </authorList>
    </citation>
    <scope>NUCLEOTIDE SEQUENCE</scope>
    <source>
        <tissue evidence="2">Shoot tissue taken approximately 20 cm above the soil surface</tissue>
    </source>
</reference>
<reference evidence="2" key="2">
    <citation type="journal article" date="2015" name="Data Brief">
        <title>Shoot transcriptome of the giant reed, Arundo donax.</title>
        <authorList>
            <person name="Barrero R.A."/>
            <person name="Guerrero F.D."/>
            <person name="Moolhuijzen P."/>
            <person name="Goolsby J.A."/>
            <person name="Tidwell J."/>
            <person name="Bellgard S.E."/>
            <person name="Bellgard M.I."/>
        </authorList>
    </citation>
    <scope>NUCLEOTIDE SEQUENCE</scope>
    <source>
        <tissue evidence="2">Shoot tissue taken approximately 20 cm above the soil surface</tissue>
    </source>
</reference>
<accession>A0A0A9EKY0</accession>
<evidence type="ECO:0000313" key="2">
    <source>
        <dbReference type="EMBL" id="JAE01410.1"/>
    </source>
</evidence>
<dbReference type="AlphaFoldDB" id="A0A0A9EKY0"/>